<reference evidence="2 5" key="3">
    <citation type="submission" date="2018-07" db="EMBL/GenBank/DDBJ databases">
        <title>Leeuwenhoekiella genomics.</title>
        <authorList>
            <person name="Tahon G."/>
            <person name="Willems A."/>
        </authorList>
    </citation>
    <scope>NUCLEOTIDE SEQUENCE [LARGE SCALE GENOMIC DNA]</scope>
    <source>
        <strain evidence="2 5">LMG 24856</strain>
    </source>
</reference>
<evidence type="ECO:0000313" key="2">
    <source>
        <dbReference type="EMBL" id="RXG28021.1"/>
    </source>
</evidence>
<dbReference type="GO" id="GO:0016813">
    <property type="term" value="F:hydrolase activity, acting on carbon-nitrogen (but not peptide) bonds, in linear amidines"/>
    <property type="evidence" value="ECO:0007669"/>
    <property type="project" value="UniProtKB-ARBA"/>
</dbReference>
<evidence type="ECO:0000313" key="5">
    <source>
        <dbReference type="Proteomes" id="UP000290037"/>
    </source>
</evidence>
<gene>
    <name evidence="2" type="ORF">DSM01_2526</name>
    <name evidence="3" type="ORF">SAMN04487999_2954</name>
</gene>
<dbReference type="CDD" id="cd09988">
    <property type="entry name" value="Formimidoylglutamase"/>
    <property type="match status" value="1"/>
</dbReference>
<dbReference type="RefSeq" id="WP_072984297.1">
    <property type="nucleotide sequence ID" value="NZ_FQXT01000005.1"/>
</dbReference>
<comment type="similarity">
    <text evidence="1">Belongs to the arginase family.</text>
</comment>
<dbReference type="STRING" id="573501.SAMN04487999_2954"/>
<dbReference type="SUPFAM" id="SSF52768">
    <property type="entry name" value="Arginase/deacetylase"/>
    <property type="match status" value="1"/>
</dbReference>
<reference evidence="3" key="2">
    <citation type="submission" date="2016-11" db="EMBL/GenBank/DDBJ databases">
        <authorList>
            <person name="Jaros S."/>
            <person name="Januszkiewicz K."/>
            <person name="Wedrychowicz H."/>
        </authorList>
    </citation>
    <scope>NUCLEOTIDE SEQUENCE [LARGE SCALE GENOMIC DNA]</scope>
    <source>
        <strain evidence="3">DSM 19859</strain>
    </source>
</reference>
<dbReference type="OrthoDB" id="931936at2"/>
<dbReference type="EMBL" id="QOVN01000005">
    <property type="protein sequence ID" value="RXG28021.1"/>
    <property type="molecule type" value="Genomic_DNA"/>
</dbReference>
<dbReference type="Gene3D" id="3.40.800.10">
    <property type="entry name" value="Ureohydrolase domain"/>
    <property type="match status" value="1"/>
</dbReference>
<protein>
    <submittedName>
        <fullName evidence="3">Arginase family enzyme</fullName>
    </submittedName>
</protein>
<reference evidence="4" key="1">
    <citation type="submission" date="2016-11" db="EMBL/GenBank/DDBJ databases">
        <authorList>
            <person name="Varghese N."/>
            <person name="Submissions S."/>
        </authorList>
    </citation>
    <scope>NUCLEOTIDE SEQUENCE [LARGE SCALE GENOMIC DNA]</scope>
    <source>
        <strain evidence="4">DSM 19859</strain>
    </source>
</reference>
<evidence type="ECO:0000313" key="4">
    <source>
        <dbReference type="Proteomes" id="UP000184240"/>
    </source>
</evidence>
<proteinExistence type="inferred from homology"/>
<dbReference type="EMBL" id="FQXT01000005">
    <property type="protein sequence ID" value="SHI22118.1"/>
    <property type="molecule type" value="Genomic_DNA"/>
</dbReference>
<keyword evidence="5" id="KW-1185">Reference proteome</keyword>
<sequence length="388" mass="44067">MAFENLLPISDAVIAHSALLHEQSLFNQIRLHTRQDGLPNLSELQIAIIGVRENRGAADTQETLIDFAPIRKALYRLFPGNWHTVIGDLGDLEAGDQISDTFYALQDMVAQLVKNNVIPVVIGGSQDLTYALYRAFDNLDQMVNLVNVDGCFDLGDSSLPMTHKSFVGKIIIDQPYNLFNYSNLGYQTYYNSQEEIDLMEKLYFDSFRLGNTVSNLSSVEPVMRDADVVSFDLSSVQSEVLGGMHPEKVNGFNGREACAITRYAGLSDRVSVFGIFEYLLAGNTETASALVAQLIWYFIEGVNYRMTESLTDRDTDFLHYNVPVDDELLSFYKSTKSERWWIEIPFLEGVNNKLKRHTLLPCTQEDYENACNQEIPERWYKAKRKNEI</sequence>
<accession>A0A1M5ZD29</accession>
<evidence type="ECO:0000313" key="3">
    <source>
        <dbReference type="EMBL" id="SHI22118.1"/>
    </source>
</evidence>
<evidence type="ECO:0000256" key="1">
    <source>
        <dbReference type="PROSITE-ProRule" id="PRU00742"/>
    </source>
</evidence>
<dbReference type="GO" id="GO:0046872">
    <property type="term" value="F:metal ion binding"/>
    <property type="evidence" value="ECO:0007669"/>
    <property type="project" value="InterPro"/>
</dbReference>
<dbReference type="InterPro" id="IPR023696">
    <property type="entry name" value="Ureohydrolase_dom_sf"/>
</dbReference>
<organism evidence="3 4">
    <name type="scientific">Leeuwenhoekiella palythoae</name>
    <dbReference type="NCBI Taxonomy" id="573501"/>
    <lineage>
        <taxon>Bacteria</taxon>
        <taxon>Pseudomonadati</taxon>
        <taxon>Bacteroidota</taxon>
        <taxon>Flavobacteriia</taxon>
        <taxon>Flavobacteriales</taxon>
        <taxon>Flavobacteriaceae</taxon>
        <taxon>Leeuwenhoekiella</taxon>
    </lineage>
</organism>
<dbReference type="InterPro" id="IPR006035">
    <property type="entry name" value="Ureohydrolase"/>
</dbReference>
<dbReference type="Pfam" id="PF00491">
    <property type="entry name" value="Arginase"/>
    <property type="match status" value="1"/>
</dbReference>
<dbReference type="PROSITE" id="PS51409">
    <property type="entry name" value="ARGINASE_2"/>
    <property type="match status" value="1"/>
</dbReference>
<name>A0A1M5ZD29_9FLAO</name>
<dbReference type="Proteomes" id="UP000184240">
    <property type="component" value="Unassembled WGS sequence"/>
</dbReference>
<dbReference type="AlphaFoldDB" id="A0A1M5ZD29"/>
<dbReference type="Proteomes" id="UP000290037">
    <property type="component" value="Unassembled WGS sequence"/>
</dbReference>